<organism evidence="1">
    <name type="scientific">Arundo donax</name>
    <name type="common">Giant reed</name>
    <name type="synonym">Donax arundinaceus</name>
    <dbReference type="NCBI Taxonomy" id="35708"/>
    <lineage>
        <taxon>Eukaryota</taxon>
        <taxon>Viridiplantae</taxon>
        <taxon>Streptophyta</taxon>
        <taxon>Embryophyta</taxon>
        <taxon>Tracheophyta</taxon>
        <taxon>Spermatophyta</taxon>
        <taxon>Magnoliopsida</taxon>
        <taxon>Liliopsida</taxon>
        <taxon>Poales</taxon>
        <taxon>Poaceae</taxon>
        <taxon>PACMAD clade</taxon>
        <taxon>Arundinoideae</taxon>
        <taxon>Arundineae</taxon>
        <taxon>Arundo</taxon>
    </lineage>
</organism>
<sequence length="57" mass="6608">MLHGRHTMAATMSSDRQYVFWREKNSTSRSTRKVVSCPSSLLVRLPEVEVEGGQRWQ</sequence>
<reference evidence="1" key="1">
    <citation type="submission" date="2014-09" db="EMBL/GenBank/DDBJ databases">
        <authorList>
            <person name="Magalhaes I.L.F."/>
            <person name="Oliveira U."/>
            <person name="Santos F.R."/>
            <person name="Vidigal T.H.D.A."/>
            <person name="Brescovit A.D."/>
            <person name="Santos A.J."/>
        </authorList>
    </citation>
    <scope>NUCLEOTIDE SEQUENCE</scope>
    <source>
        <tissue evidence="1">Shoot tissue taken approximately 20 cm above the soil surface</tissue>
    </source>
</reference>
<accession>A0A0A9GZM6</accession>
<name>A0A0A9GZM6_ARUDO</name>
<reference evidence="1" key="2">
    <citation type="journal article" date="2015" name="Data Brief">
        <title>Shoot transcriptome of the giant reed, Arundo donax.</title>
        <authorList>
            <person name="Barrero R.A."/>
            <person name="Guerrero F.D."/>
            <person name="Moolhuijzen P."/>
            <person name="Goolsby J.A."/>
            <person name="Tidwell J."/>
            <person name="Bellgard S.E."/>
            <person name="Bellgard M.I."/>
        </authorList>
    </citation>
    <scope>NUCLEOTIDE SEQUENCE</scope>
    <source>
        <tissue evidence="1">Shoot tissue taken approximately 20 cm above the soil surface</tissue>
    </source>
</reference>
<dbReference type="AlphaFoldDB" id="A0A0A9GZM6"/>
<proteinExistence type="predicted"/>
<dbReference type="EMBL" id="GBRH01169865">
    <property type="protein sequence ID" value="JAE28031.1"/>
    <property type="molecule type" value="Transcribed_RNA"/>
</dbReference>
<protein>
    <submittedName>
        <fullName evidence="1">Uncharacterized protein</fullName>
    </submittedName>
</protein>
<evidence type="ECO:0000313" key="1">
    <source>
        <dbReference type="EMBL" id="JAE28031.1"/>
    </source>
</evidence>